<accession>A0A7J7NS44</accession>
<dbReference type="GO" id="GO:0004427">
    <property type="term" value="F:inorganic diphosphate phosphatase activity"/>
    <property type="evidence" value="ECO:0007669"/>
    <property type="project" value="InterPro"/>
</dbReference>
<sequence>MALLLAGVILTIYLFHNTTPQQESAGIGRSASAYITVAAFLLGVVCSSLAGYVGMWVSLFGFSAMVVVGMAIIGVTILYATFYVLLGVESPNAMKVNDLPLLLVGYSFGASFVAQLGSGIFIKVGDNVGDCAARGAHLFESITAEIINAMILGGTMAKRCKLEDKHVVAQRLLLVGRGLMVPSRLIFVFDYAMLAYYCRIWEICYYNRPILDRSTCSFVEKKSEFKKVVDVLESLPVIISEVKVKGIWSCRSRRVINADIELGRFKGDAKGDAPEVPKVSSGTEVVDDVVMMETDGLRPRELA</sequence>
<keyword evidence="5" id="KW-0460">Magnesium</keyword>
<feature type="transmembrane region" description="Helical" evidence="10">
    <location>
        <begin position="59"/>
        <end position="82"/>
    </location>
</feature>
<evidence type="ECO:0000256" key="11">
    <source>
        <dbReference type="SAM" id="SignalP"/>
    </source>
</evidence>
<proteinExistence type="predicted"/>
<reference evidence="12 13" key="1">
    <citation type="journal article" date="2020" name="IScience">
        <title>Genome Sequencing of the Endangered Kingdonia uniflora (Circaeasteraceae, Ranunculales) Reveals Potential Mechanisms of Evolutionary Specialization.</title>
        <authorList>
            <person name="Sun Y."/>
            <person name="Deng T."/>
            <person name="Zhang A."/>
            <person name="Moore M.J."/>
            <person name="Landis J.B."/>
            <person name="Lin N."/>
            <person name="Zhang H."/>
            <person name="Zhang X."/>
            <person name="Huang J."/>
            <person name="Zhang X."/>
            <person name="Sun H."/>
            <person name="Wang H."/>
        </authorList>
    </citation>
    <scope>NUCLEOTIDE SEQUENCE [LARGE SCALE GENOMIC DNA]</scope>
    <source>
        <strain evidence="12">TB1705</strain>
        <tissue evidence="12">Leaf</tissue>
    </source>
</reference>
<comment type="caution">
    <text evidence="12">The sequence shown here is derived from an EMBL/GenBank/DDBJ whole genome shotgun (WGS) entry which is preliminary data.</text>
</comment>
<evidence type="ECO:0000256" key="2">
    <source>
        <dbReference type="ARBA" id="ARBA00013242"/>
    </source>
</evidence>
<keyword evidence="3" id="KW-0813">Transport</keyword>
<feature type="transmembrane region" description="Helical" evidence="10">
    <location>
        <begin position="33"/>
        <end position="52"/>
    </location>
</feature>
<keyword evidence="11" id="KW-0732">Signal</keyword>
<evidence type="ECO:0000256" key="9">
    <source>
        <dbReference type="ARBA" id="ARBA00023136"/>
    </source>
</evidence>
<keyword evidence="6" id="KW-1278">Translocase</keyword>
<name>A0A7J7NS44_9MAGN</name>
<keyword evidence="8" id="KW-0406">Ion transport</keyword>
<evidence type="ECO:0000256" key="4">
    <source>
        <dbReference type="ARBA" id="ARBA00022692"/>
    </source>
</evidence>
<dbReference type="InterPro" id="IPR004131">
    <property type="entry name" value="PPase-energised_H-pump"/>
</dbReference>
<protein>
    <recommendedName>
        <fullName evidence="2">H(+)-exporting diphosphatase</fullName>
        <ecNumber evidence="2">7.1.3.1</ecNumber>
    </recommendedName>
</protein>
<keyword evidence="4 10" id="KW-0812">Transmembrane</keyword>
<comment type="subcellular location">
    <subcellularLocation>
        <location evidence="1">Endomembrane system</location>
        <topology evidence="1">Multi-pass membrane protein</topology>
    </subcellularLocation>
</comment>
<gene>
    <name evidence="12" type="ORF">GIB67_034262</name>
</gene>
<feature type="signal peptide" evidence="11">
    <location>
        <begin position="1"/>
        <end position="20"/>
    </location>
</feature>
<feature type="transmembrane region" description="Helical" evidence="10">
    <location>
        <begin position="102"/>
        <end position="122"/>
    </location>
</feature>
<evidence type="ECO:0000313" key="13">
    <source>
        <dbReference type="Proteomes" id="UP000541444"/>
    </source>
</evidence>
<feature type="chain" id="PRO_5029446654" description="H(+)-exporting diphosphatase" evidence="11">
    <location>
        <begin position="21"/>
        <end position="303"/>
    </location>
</feature>
<dbReference type="Proteomes" id="UP000541444">
    <property type="component" value="Unassembled WGS sequence"/>
</dbReference>
<dbReference type="Pfam" id="PF03030">
    <property type="entry name" value="H_PPase"/>
    <property type="match status" value="1"/>
</dbReference>
<dbReference type="GO" id="GO:0016020">
    <property type="term" value="C:membrane"/>
    <property type="evidence" value="ECO:0007669"/>
    <property type="project" value="InterPro"/>
</dbReference>
<dbReference type="GO" id="GO:0009678">
    <property type="term" value="F:diphosphate hydrolysis-driven proton transmembrane transporter activity"/>
    <property type="evidence" value="ECO:0007669"/>
    <property type="project" value="UniProtKB-EC"/>
</dbReference>
<evidence type="ECO:0000256" key="3">
    <source>
        <dbReference type="ARBA" id="ARBA00022448"/>
    </source>
</evidence>
<dbReference type="AlphaFoldDB" id="A0A7J7NS44"/>
<dbReference type="OrthoDB" id="1711162at2759"/>
<evidence type="ECO:0000256" key="7">
    <source>
        <dbReference type="ARBA" id="ARBA00022989"/>
    </source>
</evidence>
<organism evidence="12 13">
    <name type="scientific">Kingdonia uniflora</name>
    <dbReference type="NCBI Taxonomy" id="39325"/>
    <lineage>
        <taxon>Eukaryota</taxon>
        <taxon>Viridiplantae</taxon>
        <taxon>Streptophyta</taxon>
        <taxon>Embryophyta</taxon>
        <taxon>Tracheophyta</taxon>
        <taxon>Spermatophyta</taxon>
        <taxon>Magnoliopsida</taxon>
        <taxon>Ranunculales</taxon>
        <taxon>Circaeasteraceae</taxon>
        <taxon>Kingdonia</taxon>
    </lineage>
</organism>
<dbReference type="EMBL" id="JACGCM010000622">
    <property type="protein sequence ID" value="KAF6169870.1"/>
    <property type="molecule type" value="Genomic_DNA"/>
</dbReference>
<evidence type="ECO:0000256" key="8">
    <source>
        <dbReference type="ARBA" id="ARBA00023065"/>
    </source>
</evidence>
<evidence type="ECO:0000256" key="5">
    <source>
        <dbReference type="ARBA" id="ARBA00022842"/>
    </source>
</evidence>
<dbReference type="PANTHER" id="PTHR31998">
    <property type="entry name" value="K(+)-INSENSITIVE PYROPHOSPHATE-ENERGIZED PROTON PUMP"/>
    <property type="match status" value="1"/>
</dbReference>
<evidence type="ECO:0000256" key="6">
    <source>
        <dbReference type="ARBA" id="ARBA00022967"/>
    </source>
</evidence>
<evidence type="ECO:0000256" key="10">
    <source>
        <dbReference type="SAM" id="Phobius"/>
    </source>
</evidence>
<keyword evidence="7 10" id="KW-1133">Transmembrane helix</keyword>
<keyword evidence="13" id="KW-1185">Reference proteome</keyword>
<keyword evidence="9 10" id="KW-0472">Membrane</keyword>
<dbReference type="EC" id="7.1.3.1" evidence="2"/>
<evidence type="ECO:0000313" key="12">
    <source>
        <dbReference type="EMBL" id="KAF6169870.1"/>
    </source>
</evidence>
<evidence type="ECO:0000256" key="1">
    <source>
        <dbReference type="ARBA" id="ARBA00004127"/>
    </source>
</evidence>
<dbReference type="GO" id="GO:0012505">
    <property type="term" value="C:endomembrane system"/>
    <property type="evidence" value="ECO:0007669"/>
    <property type="project" value="UniProtKB-SubCell"/>
</dbReference>